<dbReference type="InterPro" id="IPR050384">
    <property type="entry name" value="Endophilin_SH3RF"/>
</dbReference>
<dbReference type="SMART" id="SM00326">
    <property type="entry name" value="SH3"/>
    <property type="match status" value="1"/>
</dbReference>
<keyword evidence="3" id="KW-0175">Coiled coil</keyword>
<dbReference type="Proteomes" id="UP000193498">
    <property type="component" value="Unassembled WGS sequence"/>
</dbReference>
<evidence type="ECO:0000313" key="7">
    <source>
        <dbReference type="EMBL" id="ORX99638.1"/>
    </source>
</evidence>
<dbReference type="OrthoDB" id="10255964at2759"/>
<proteinExistence type="predicted"/>
<dbReference type="Pfam" id="PF00018">
    <property type="entry name" value="SH3_1"/>
    <property type="match status" value="1"/>
</dbReference>
<organism evidence="7 8">
    <name type="scientific">Basidiobolus meristosporus CBS 931.73</name>
    <dbReference type="NCBI Taxonomy" id="1314790"/>
    <lineage>
        <taxon>Eukaryota</taxon>
        <taxon>Fungi</taxon>
        <taxon>Fungi incertae sedis</taxon>
        <taxon>Zoopagomycota</taxon>
        <taxon>Entomophthoromycotina</taxon>
        <taxon>Basidiobolomycetes</taxon>
        <taxon>Basidiobolales</taxon>
        <taxon>Basidiobolaceae</taxon>
        <taxon>Basidiobolus</taxon>
    </lineage>
</organism>
<sequence>MTAPARALYDFDSADDSCLRFRKGEFIEVLTQLDSGWWDGLCKGSRGWFPSEFVVFINEPLDTLQVVFVQRILAPTYIKRDNMLGNRDKSPPERKSRVRS</sequence>
<dbReference type="InterPro" id="IPR036028">
    <property type="entry name" value="SH3-like_dom_sf"/>
</dbReference>
<dbReference type="PANTHER" id="PTHR14167:SF81">
    <property type="entry name" value="ENDOPHILIN-A"/>
    <property type="match status" value="1"/>
</dbReference>
<evidence type="ECO:0000256" key="1">
    <source>
        <dbReference type="ARBA" id="ARBA00004170"/>
    </source>
</evidence>
<dbReference type="PRINTS" id="PR00499">
    <property type="entry name" value="P67PHOX"/>
</dbReference>
<dbReference type="EMBL" id="MCFE01000094">
    <property type="protein sequence ID" value="ORX99638.1"/>
    <property type="molecule type" value="Genomic_DNA"/>
</dbReference>
<accession>A0A1Y1YNT8</accession>
<gene>
    <name evidence="7" type="ORF">K493DRAFT_212293</name>
</gene>
<keyword evidence="8" id="KW-1185">Reference proteome</keyword>
<dbReference type="SUPFAM" id="SSF50044">
    <property type="entry name" value="SH3-domain"/>
    <property type="match status" value="1"/>
</dbReference>
<dbReference type="STRING" id="1314790.A0A1Y1YNT8"/>
<evidence type="ECO:0000313" key="8">
    <source>
        <dbReference type="Proteomes" id="UP000193498"/>
    </source>
</evidence>
<dbReference type="PRINTS" id="PR00452">
    <property type="entry name" value="SH3DOMAIN"/>
</dbReference>
<evidence type="ECO:0000256" key="5">
    <source>
        <dbReference type="PROSITE-ProRule" id="PRU00192"/>
    </source>
</evidence>
<evidence type="ECO:0000259" key="6">
    <source>
        <dbReference type="PROSITE" id="PS50002"/>
    </source>
</evidence>
<dbReference type="InParanoid" id="A0A1Y1YNT8"/>
<comment type="caution">
    <text evidence="7">The sequence shown here is derived from an EMBL/GenBank/DDBJ whole genome shotgun (WGS) entry which is preliminary data.</text>
</comment>
<dbReference type="PANTHER" id="PTHR14167">
    <property type="entry name" value="SH3 DOMAIN-CONTAINING"/>
    <property type="match status" value="1"/>
</dbReference>
<reference evidence="7 8" key="1">
    <citation type="submission" date="2016-07" db="EMBL/GenBank/DDBJ databases">
        <title>Pervasive Adenine N6-methylation of Active Genes in Fungi.</title>
        <authorList>
            <consortium name="DOE Joint Genome Institute"/>
            <person name="Mondo S.J."/>
            <person name="Dannebaum R.O."/>
            <person name="Kuo R.C."/>
            <person name="Labutti K."/>
            <person name="Haridas S."/>
            <person name="Kuo A."/>
            <person name="Salamov A."/>
            <person name="Ahrendt S.R."/>
            <person name="Lipzen A."/>
            <person name="Sullivan W."/>
            <person name="Andreopoulos W.B."/>
            <person name="Clum A."/>
            <person name="Lindquist E."/>
            <person name="Daum C."/>
            <person name="Ramamoorthy G.K."/>
            <person name="Gryganskyi A."/>
            <person name="Culley D."/>
            <person name="Magnuson J.K."/>
            <person name="James T.Y."/>
            <person name="O'Malley M.A."/>
            <person name="Stajich J.E."/>
            <person name="Spatafora J.W."/>
            <person name="Visel A."/>
            <person name="Grigoriev I.V."/>
        </authorList>
    </citation>
    <scope>NUCLEOTIDE SEQUENCE [LARGE SCALE GENOMIC DNA]</scope>
    <source>
        <strain evidence="7 8">CBS 931.73</strain>
    </source>
</reference>
<name>A0A1Y1YNT8_9FUNG</name>
<dbReference type="InterPro" id="IPR001452">
    <property type="entry name" value="SH3_domain"/>
</dbReference>
<comment type="subcellular location">
    <subcellularLocation>
        <location evidence="1">Membrane</location>
        <topology evidence="1">Peripheral membrane protein</topology>
    </subcellularLocation>
</comment>
<protein>
    <submittedName>
        <fullName evidence="7">SH3-domain-containing protein</fullName>
    </submittedName>
</protein>
<keyword evidence="4" id="KW-0472">Membrane</keyword>
<feature type="domain" description="SH3" evidence="6">
    <location>
        <begin position="1"/>
        <end position="59"/>
    </location>
</feature>
<dbReference type="PROSITE" id="PS50002">
    <property type="entry name" value="SH3"/>
    <property type="match status" value="1"/>
</dbReference>
<evidence type="ECO:0000256" key="4">
    <source>
        <dbReference type="ARBA" id="ARBA00023136"/>
    </source>
</evidence>
<keyword evidence="2 5" id="KW-0728">SH3 domain</keyword>
<dbReference type="Gene3D" id="2.30.30.40">
    <property type="entry name" value="SH3 Domains"/>
    <property type="match status" value="1"/>
</dbReference>
<dbReference type="AlphaFoldDB" id="A0A1Y1YNT8"/>
<evidence type="ECO:0000256" key="3">
    <source>
        <dbReference type="ARBA" id="ARBA00023054"/>
    </source>
</evidence>
<evidence type="ECO:0000256" key="2">
    <source>
        <dbReference type="ARBA" id="ARBA00022443"/>
    </source>
</evidence>